<name>A0A9W9UXI7_PENBR</name>
<dbReference type="Proteomes" id="UP001148299">
    <property type="component" value="Unassembled WGS sequence"/>
</dbReference>
<evidence type="ECO:0000313" key="2">
    <source>
        <dbReference type="EMBL" id="KAJ5361238.1"/>
    </source>
</evidence>
<proteinExistence type="predicted"/>
<organism evidence="2 3">
    <name type="scientific">Penicillium brevicompactum</name>
    <dbReference type="NCBI Taxonomy" id="5074"/>
    <lineage>
        <taxon>Eukaryota</taxon>
        <taxon>Fungi</taxon>
        <taxon>Dikarya</taxon>
        <taxon>Ascomycota</taxon>
        <taxon>Pezizomycotina</taxon>
        <taxon>Eurotiomycetes</taxon>
        <taxon>Eurotiomycetidae</taxon>
        <taxon>Eurotiales</taxon>
        <taxon>Aspergillaceae</taxon>
        <taxon>Penicillium</taxon>
    </lineage>
</organism>
<protein>
    <submittedName>
        <fullName evidence="2">Uncharacterized protein</fullName>
    </submittedName>
</protein>
<evidence type="ECO:0000313" key="3">
    <source>
        <dbReference type="Proteomes" id="UP001148299"/>
    </source>
</evidence>
<reference evidence="2" key="1">
    <citation type="submission" date="2022-12" db="EMBL/GenBank/DDBJ databases">
        <authorList>
            <person name="Petersen C."/>
        </authorList>
    </citation>
    <scope>NUCLEOTIDE SEQUENCE</scope>
    <source>
        <strain evidence="2">IBT 35675</strain>
    </source>
</reference>
<dbReference type="EMBL" id="JAPZBR010000002">
    <property type="protein sequence ID" value="KAJ5361238.1"/>
    <property type="molecule type" value="Genomic_DNA"/>
</dbReference>
<keyword evidence="3" id="KW-1185">Reference proteome</keyword>
<dbReference type="AlphaFoldDB" id="A0A9W9UXI7"/>
<accession>A0A9W9UXI7</accession>
<comment type="caution">
    <text evidence="2">The sequence shown here is derived from an EMBL/GenBank/DDBJ whole genome shotgun (WGS) entry which is preliminary data.</text>
</comment>
<sequence length="187" mass="21013">MFLLRKSWFRRPRPDTEKLPCPPIIVVEHEKAPDDEVPQLCDISFTTTTSYDSTEFIANQPAVLNPTANRTSIHTIQSDIFSNTSPSDGEEETFYHLGTLITASCMPSTRRKSRIATSTIISEGGRRESQKPDVKRESSIINLNIGDLPALPLPTPEKRKGRPGPRYSPLPPPFVPKSLIMRPEVRF</sequence>
<feature type="region of interest" description="Disordered" evidence="1">
    <location>
        <begin position="146"/>
        <end position="175"/>
    </location>
</feature>
<reference evidence="2" key="2">
    <citation type="journal article" date="2023" name="IMA Fungus">
        <title>Comparative genomic study of the Penicillium genus elucidates a diverse pangenome and 15 lateral gene transfer events.</title>
        <authorList>
            <person name="Petersen C."/>
            <person name="Sorensen T."/>
            <person name="Nielsen M.R."/>
            <person name="Sondergaard T.E."/>
            <person name="Sorensen J.L."/>
            <person name="Fitzpatrick D.A."/>
            <person name="Frisvad J.C."/>
            <person name="Nielsen K.L."/>
        </authorList>
    </citation>
    <scope>NUCLEOTIDE SEQUENCE</scope>
    <source>
        <strain evidence="2">IBT 35675</strain>
    </source>
</reference>
<evidence type="ECO:0000256" key="1">
    <source>
        <dbReference type="SAM" id="MobiDB-lite"/>
    </source>
</evidence>
<feature type="compositionally biased region" description="Pro residues" evidence="1">
    <location>
        <begin position="166"/>
        <end position="175"/>
    </location>
</feature>
<gene>
    <name evidence="2" type="ORF">N7541_002082</name>
</gene>